<dbReference type="EMBL" id="JAHHHD010000031">
    <property type="protein sequence ID" value="MBW4661164.1"/>
    <property type="molecule type" value="Genomic_DNA"/>
</dbReference>
<dbReference type="AlphaFoldDB" id="A0A951QFP6"/>
<dbReference type="Proteomes" id="UP000757435">
    <property type="component" value="Unassembled WGS sequence"/>
</dbReference>
<protein>
    <submittedName>
        <fullName evidence="1">Uncharacterized protein</fullName>
    </submittedName>
</protein>
<sequence length="142" mass="15582">MHQYLPLLVSMVLVPASVLIDTSDMISHQDLAVGDLQATVHLQPDDSPYAGQPSPTWIRLIRSDGETVPLTDCNCNLVVYDSQDRAIARPQLAETPAEGHEQPIGTSITFPTPGSYRLVFAGQSRSEAFRPFELEIPVTVRP</sequence>
<evidence type="ECO:0000313" key="2">
    <source>
        <dbReference type="Proteomes" id="UP000757435"/>
    </source>
</evidence>
<reference evidence="1" key="1">
    <citation type="submission" date="2021-05" db="EMBL/GenBank/DDBJ databases">
        <authorList>
            <person name="Pietrasiak N."/>
            <person name="Ward R."/>
            <person name="Stajich J.E."/>
            <person name="Kurbessoian T."/>
        </authorList>
    </citation>
    <scope>NUCLEOTIDE SEQUENCE</scope>
    <source>
        <strain evidence="1">UHER 2000/2452</strain>
    </source>
</reference>
<accession>A0A951QFP6</accession>
<proteinExistence type="predicted"/>
<comment type="caution">
    <text evidence="1">The sequence shown here is derived from an EMBL/GenBank/DDBJ whole genome shotgun (WGS) entry which is preliminary data.</text>
</comment>
<organism evidence="1 2">
    <name type="scientific">Drouetiella hepatica Uher 2000/2452</name>
    <dbReference type="NCBI Taxonomy" id="904376"/>
    <lineage>
        <taxon>Bacteria</taxon>
        <taxon>Bacillati</taxon>
        <taxon>Cyanobacteriota</taxon>
        <taxon>Cyanophyceae</taxon>
        <taxon>Oculatellales</taxon>
        <taxon>Oculatellaceae</taxon>
        <taxon>Drouetiella</taxon>
    </lineage>
</organism>
<gene>
    <name evidence="1" type="ORF">KME15_21010</name>
</gene>
<reference evidence="1" key="2">
    <citation type="journal article" date="2022" name="Microbiol. Resour. Announc.">
        <title>Metagenome Sequencing to Explore Phylogenomics of Terrestrial Cyanobacteria.</title>
        <authorList>
            <person name="Ward R.D."/>
            <person name="Stajich J.E."/>
            <person name="Johansen J.R."/>
            <person name="Huntemann M."/>
            <person name="Clum A."/>
            <person name="Foster B."/>
            <person name="Foster B."/>
            <person name="Roux S."/>
            <person name="Palaniappan K."/>
            <person name="Varghese N."/>
            <person name="Mukherjee S."/>
            <person name="Reddy T.B.K."/>
            <person name="Daum C."/>
            <person name="Copeland A."/>
            <person name="Chen I.A."/>
            <person name="Ivanova N.N."/>
            <person name="Kyrpides N.C."/>
            <person name="Shapiro N."/>
            <person name="Eloe-Fadrosh E.A."/>
            <person name="Pietrasiak N."/>
        </authorList>
    </citation>
    <scope>NUCLEOTIDE SEQUENCE</scope>
    <source>
        <strain evidence="1">UHER 2000/2452</strain>
    </source>
</reference>
<evidence type="ECO:0000313" key="1">
    <source>
        <dbReference type="EMBL" id="MBW4661164.1"/>
    </source>
</evidence>
<name>A0A951QFP6_9CYAN</name>